<name>A0A9E6R6Y7_9HYPH</name>
<dbReference type="RefSeq" id="WP_261402133.1">
    <property type="nucleotide sequence ID" value="NZ_CP081869.1"/>
</dbReference>
<dbReference type="EMBL" id="CP081869">
    <property type="protein sequence ID" value="QZN99098.1"/>
    <property type="molecule type" value="Genomic_DNA"/>
</dbReference>
<gene>
    <name evidence="1" type="ORF">K6K41_19940</name>
</gene>
<organism evidence="1 2">
    <name type="scientific">Chenggangzhangella methanolivorans</name>
    <dbReference type="NCBI Taxonomy" id="1437009"/>
    <lineage>
        <taxon>Bacteria</taxon>
        <taxon>Pseudomonadati</taxon>
        <taxon>Pseudomonadota</taxon>
        <taxon>Alphaproteobacteria</taxon>
        <taxon>Hyphomicrobiales</taxon>
        <taxon>Methylopilaceae</taxon>
        <taxon>Chenggangzhangella</taxon>
    </lineage>
</organism>
<proteinExistence type="predicted"/>
<sequence length="155" mass="16330">MTDWMYQAPGGLKDFRNPWNWHSNMVGQAQDIISILLQTAVPDPSSLSEAELAAAIASLAYVDPSATAVPAGAETIPVQAWNGFPRAVSAACLGTNIRQKMGTPTASIGLSNTWVTKITGPAFSLTGTAMCCTCRCETGKMSTLSGPLDGRPIKR</sequence>
<reference evidence="1" key="1">
    <citation type="submission" date="2021-08" db="EMBL/GenBank/DDBJ databases">
        <authorList>
            <person name="Zhang H."/>
            <person name="Xu M."/>
            <person name="Yu Z."/>
            <person name="Yang L."/>
            <person name="Cai Y."/>
        </authorList>
    </citation>
    <scope>NUCLEOTIDE SEQUENCE</scope>
    <source>
        <strain evidence="1">CHL1</strain>
    </source>
</reference>
<dbReference type="Proteomes" id="UP000825701">
    <property type="component" value="Chromosome"/>
</dbReference>
<accession>A0A9E6R6Y7</accession>
<protein>
    <submittedName>
        <fullName evidence="1">Phage tail protein</fullName>
    </submittedName>
</protein>
<evidence type="ECO:0000313" key="2">
    <source>
        <dbReference type="Proteomes" id="UP000825701"/>
    </source>
</evidence>
<keyword evidence="2" id="KW-1185">Reference proteome</keyword>
<dbReference type="KEGG" id="cmet:K6K41_19940"/>
<evidence type="ECO:0000313" key="1">
    <source>
        <dbReference type="EMBL" id="QZN99098.1"/>
    </source>
</evidence>
<dbReference type="AlphaFoldDB" id="A0A9E6R6Y7"/>